<feature type="transmembrane region" description="Helical" evidence="1">
    <location>
        <begin position="156"/>
        <end position="174"/>
    </location>
</feature>
<dbReference type="InParanoid" id="A0A3P7EDN6"/>
<dbReference type="InterPro" id="IPR033579">
    <property type="entry name" value="TMEM128"/>
</dbReference>
<dbReference type="OMA" id="IYPKLFF"/>
<keyword evidence="1" id="KW-0812">Transmembrane</keyword>
<evidence type="ECO:0000256" key="1">
    <source>
        <dbReference type="SAM" id="Phobius"/>
    </source>
</evidence>
<keyword evidence="3" id="KW-1185">Reference proteome</keyword>
<evidence type="ECO:0000313" key="3">
    <source>
        <dbReference type="Proteomes" id="UP000270924"/>
    </source>
</evidence>
<evidence type="ECO:0000313" key="2">
    <source>
        <dbReference type="EMBL" id="VDM14557.1"/>
    </source>
</evidence>
<name>A0A3P7EDN6_WUCBA</name>
<dbReference type="PANTHER" id="PTHR31134:SF1">
    <property type="entry name" value="TRANSMEMBRANE PROTEIN 128"/>
    <property type="match status" value="1"/>
</dbReference>
<dbReference type="FunCoup" id="A0A3P7EDN6">
    <property type="interactions" value="68"/>
</dbReference>
<reference evidence="2 3" key="1">
    <citation type="submission" date="2018-11" db="EMBL/GenBank/DDBJ databases">
        <authorList>
            <consortium name="Pathogen Informatics"/>
        </authorList>
    </citation>
    <scope>NUCLEOTIDE SEQUENCE [LARGE SCALE GENOMIC DNA]</scope>
</reference>
<feature type="transmembrane region" description="Helical" evidence="1">
    <location>
        <begin position="64"/>
        <end position="85"/>
    </location>
</feature>
<feature type="transmembrane region" description="Helical" evidence="1">
    <location>
        <begin position="91"/>
        <end position="111"/>
    </location>
</feature>
<dbReference type="OrthoDB" id="5840564at2759"/>
<feature type="transmembrane region" description="Helical" evidence="1">
    <location>
        <begin position="131"/>
        <end position="150"/>
    </location>
</feature>
<dbReference type="AlphaFoldDB" id="A0A3P7EDN6"/>
<dbReference type="Pfam" id="PF20479">
    <property type="entry name" value="TMEM128"/>
    <property type="match status" value="1"/>
</dbReference>
<proteinExistence type="predicted"/>
<keyword evidence="1" id="KW-0472">Membrane</keyword>
<keyword evidence="1" id="KW-1133">Transmembrane helix</keyword>
<protein>
    <submittedName>
        <fullName evidence="2">Uncharacterized protein</fullName>
    </submittedName>
</protein>
<dbReference type="EMBL" id="UYWW01006121">
    <property type="protein sequence ID" value="VDM14557.1"/>
    <property type="molecule type" value="Genomic_DNA"/>
</dbReference>
<dbReference type="Proteomes" id="UP000270924">
    <property type="component" value="Unassembled WGS sequence"/>
</dbReference>
<organism evidence="2 3">
    <name type="scientific">Wuchereria bancrofti</name>
    <dbReference type="NCBI Taxonomy" id="6293"/>
    <lineage>
        <taxon>Eukaryota</taxon>
        <taxon>Metazoa</taxon>
        <taxon>Ecdysozoa</taxon>
        <taxon>Nematoda</taxon>
        <taxon>Chromadorea</taxon>
        <taxon>Rhabditida</taxon>
        <taxon>Spirurina</taxon>
        <taxon>Spiruromorpha</taxon>
        <taxon>Filarioidea</taxon>
        <taxon>Onchocercidae</taxon>
        <taxon>Wuchereria</taxon>
    </lineage>
</organism>
<accession>A0A3P7EDN6</accession>
<dbReference type="PANTHER" id="PTHR31134">
    <property type="entry name" value="TRANSMEMBRANE PROTEIN 128"/>
    <property type="match status" value="1"/>
</dbReference>
<sequence length="175" mass="20707">MLQHAYGIPKLSTQECRIMASISYRRRLDTNQTADSLDSGFSSLNTYPNGCQTKLRRSLQVDDVLWFCTFILTVWYFELPLSLLIDVRVNWFFLSYSILCQLCFFLIGLYLCSNDDRNLSYEWPKIYPKLFFLAVILFLFSCIMFCLATWKLWGFWTIYIVLVTFMFTTVVISFL</sequence>
<gene>
    <name evidence="2" type="ORF">WBA_LOCUS7943</name>
</gene>